<keyword evidence="3" id="KW-1185">Reference proteome</keyword>
<dbReference type="EMBL" id="CATQJA010000244">
    <property type="protein sequence ID" value="CAJ0558561.1"/>
    <property type="molecule type" value="Genomic_DNA"/>
</dbReference>
<name>A0AA36C554_9BILA</name>
<dbReference type="AlphaFoldDB" id="A0AA36C554"/>
<evidence type="ECO:0000256" key="1">
    <source>
        <dbReference type="SAM" id="SignalP"/>
    </source>
</evidence>
<protein>
    <submittedName>
        <fullName evidence="2">Uncharacterized protein</fullName>
    </submittedName>
</protein>
<proteinExistence type="predicted"/>
<evidence type="ECO:0000313" key="2">
    <source>
        <dbReference type="EMBL" id="CAJ0558561.1"/>
    </source>
</evidence>
<organism evidence="2 3">
    <name type="scientific">Mesorhabditis spiculigera</name>
    <dbReference type="NCBI Taxonomy" id="96644"/>
    <lineage>
        <taxon>Eukaryota</taxon>
        <taxon>Metazoa</taxon>
        <taxon>Ecdysozoa</taxon>
        <taxon>Nematoda</taxon>
        <taxon>Chromadorea</taxon>
        <taxon>Rhabditida</taxon>
        <taxon>Rhabditina</taxon>
        <taxon>Rhabditomorpha</taxon>
        <taxon>Rhabditoidea</taxon>
        <taxon>Rhabditidae</taxon>
        <taxon>Mesorhabditinae</taxon>
        <taxon>Mesorhabditis</taxon>
    </lineage>
</organism>
<feature type="non-terminal residue" evidence="2">
    <location>
        <position position="104"/>
    </location>
</feature>
<feature type="signal peptide" evidence="1">
    <location>
        <begin position="1"/>
        <end position="18"/>
    </location>
</feature>
<evidence type="ECO:0000313" key="3">
    <source>
        <dbReference type="Proteomes" id="UP001177023"/>
    </source>
</evidence>
<feature type="chain" id="PRO_5041318292" evidence="1">
    <location>
        <begin position="19"/>
        <end position="104"/>
    </location>
</feature>
<accession>A0AA36C554</accession>
<sequence length="104" mass="11884">MKFLALGTFLALIATYESFNCYQGTQNWQEEPAINNVSLVECLPHHKCCSMISTLTGTHYDCYEECPTSVYHKCGPDPKLGIQDIYYCYCKDHRDADCRPFLGI</sequence>
<keyword evidence="1" id="KW-0732">Signal</keyword>
<reference evidence="2" key="1">
    <citation type="submission" date="2023-06" db="EMBL/GenBank/DDBJ databases">
        <authorList>
            <person name="Delattre M."/>
        </authorList>
    </citation>
    <scope>NUCLEOTIDE SEQUENCE</scope>
    <source>
        <strain evidence="2">AF72</strain>
    </source>
</reference>
<comment type="caution">
    <text evidence="2">The sequence shown here is derived from an EMBL/GenBank/DDBJ whole genome shotgun (WGS) entry which is preliminary data.</text>
</comment>
<dbReference type="Proteomes" id="UP001177023">
    <property type="component" value="Unassembled WGS sequence"/>
</dbReference>
<gene>
    <name evidence="2" type="ORF">MSPICULIGERA_LOCUS1021</name>
</gene>